<dbReference type="PROSITE" id="PS51257">
    <property type="entry name" value="PROKAR_LIPOPROTEIN"/>
    <property type="match status" value="1"/>
</dbReference>
<feature type="chain" id="PRO_5012218477" description="DUF4397 domain-containing protein" evidence="1">
    <location>
        <begin position="28"/>
        <end position="240"/>
    </location>
</feature>
<reference evidence="4" key="1">
    <citation type="submission" date="2017-06" db="EMBL/GenBank/DDBJ databases">
        <authorList>
            <person name="Varghese N."/>
            <person name="Submissions S."/>
        </authorList>
    </citation>
    <scope>NUCLEOTIDE SEQUENCE [LARGE SCALE GENOMIC DNA]</scope>
    <source>
        <strain evidence="4">NKM1</strain>
    </source>
</reference>
<keyword evidence="1" id="KW-0732">Signal</keyword>
<accession>A0A239DMI1</accession>
<dbReference type="InterPro" id="IPR025510">
    <property type="entry name" value="DUF4397"/>
</dbReference>
<feature type="signal peptide" evidence="1">
    <location>
        <begin position="1"/>
        <end position="27"/>
    </location>
</feature>
<protein>
    <recommendedName>
        <fullName evidence="2">DUF4397 domain-containing protein</fullName>
    </recommendedName>
</protein>
<organism evidence="3 4">
    <name type="scientific">Pontibacter ummariensis</name>
    <dbReference type="NCBI Taxonomy" id="1610492"/>
    <lineage>
        <taxon>Bacteria</taxon>
        <taxon>Pseudomonadati</taxon>
        <taxon>Bacteroidota</taxon>
        <taxon>Cytophagia</taxon>
        <taxon>Cytophagales</taxon>
        <taxon>Hymenobacteraceae</taxon>
        <taxon>Pontibacter</taxon>
    </lineage>
</organism>
<dbReference type="Proteomes" id="UP000198432">
    <property type="component" value="Unassembled WGS sequence"/>
</dbReference>
<keyword evidence="4" id="KW-1185">Reference proteome</keyword>
<evidence type="ECO:0000313" key="3">
    <source>
        <dbReference type="EMBL" id="SNS33587.1"/>
    </source>
</evidence>
<proteinExistence type="predicted"/>
<feature type="domain" description="DUF4397" evidence="2">
    <location>
        <begin position="43"/>
        <end position="157"/>
    </location>
</feature>
<evidence type="ECO:0000313" key="4">
    <source>
        <dbReference type="Proteomes" id="UP000198432"/>
    </source>
</evidence>
<sequence length="240" mass="25711">MQNLFKKTYLSKLWSLLVVCLTAVSLSGCLDKETDLPDPTPVSYLSIYHGSPDAPALDIKLDGMTINNQPFSYTNFSGYITIKAGSHSLKFTPVNAANAYVETTMNLKENKAYSLFTVNRLQNIELLTVQDSVKTPTTGKAALRVVHLSPDAAAVDVNVAGTTSTSLATGLGFKGITPFIELAGGKPSIQIKAAGTEEVLLTVSDVQLDAGKTYTMLIRGFKTPPTGNTNTLSAQVVRNY</sequence>
<gene>
    <name evidence="3" type="ORF">SAMN06296052_10531</name>
</gene>
<dbReference type="Pfam" id="PF14344">
    <property type="entry name" value="DUF4397"/>
    <property type="match status" value="1"/>
</dbReference>
<evidence type="ECO:0000256" key="1">
    <source>
        <dbReference type="SAM" id="SignalP"/>
    </source>
</evidence>
<evidence type="ECO:0000259" key="2">
    <source>
        <dbReference type="Pfam" id="PF14344"/>
    </source>
</evidence>
<dbReference type="AlphaFoldDB" id="A0A239DMI1"/>
<dbReference type="EMBL" id="FZOQ01000005">
    <property type="protein sequence ID" value="SNS33587.1"/>
    <property type="molecule type" value="Genomic_DNA"/>
</dbReference>
<dbReference type="RefSeq" id="WP_179222977.1">
    <property type="nucleotide sequence ID" value="NZ_FZOQ01000005.1"/>
</dbReference>
<name>A0A239DMI1_9BACT</name>